<feature type="domain" description="RING-type" evidence="8">
    <location>
        <begin position="117"/>
        <end position="271"/>
    </location>
</feature>
<dbReference type="AlphaFoldDB" id="A0A8B9RW52"/>
<evidence type="ECO:0000259" key="8">
    <source>
        <dbReference type="PROSITE" id="PS51873"/>
    </source>
</evidence>
<reference evidence="9" key="1">
    <citation type="submission" date="2025-08" db="UniProtKB">
        <authorList>
            <consortium name="Ensembl"/>
        </authorList>
    </citation>
    <scope>IDENTIFICATION</scope>
</reference>
<evidence type="ECO:0000256" key="4">
    <source>
        <dbReference type="ARBA" id="ARBA00022737"/>
    </source>
</evidence>
<evidence type="ECO:0000256" key="3">
    <source>
        <dbReference type="ARBA" id="ARBA00022723"/>
    </source>
</evidence>
<dbReference type="InterPro" id="IPR045093">
    <property type="entry name" value="Cullin"/>
</dbReference>
<proteinExistence type="inferred from homology"/>
<keyword evidence="3" id="KW-0479">Metal-binding</keyword>
<evidence type="ECO:0000256" key="7">
    <source>
        <dbReference type="ARBA" id="ARBA00022833"/>
    </source>
</evidence>
<keyword evidence="10" id="KW-1185">Reference proteome</keyword>
<dbReference type="GO" id="GO:0008270">
    <property type="term" value="F:zinc ion binding"/>
    <property type="evidence" value="ECO:0007669"/>
    <property type="project" value="UniProtKB-KW"/>
</dbReference>
<dbReference type="PANTHER" id="PTHR22771">
    <property type="entry name" value="CULLIN AND GALACTOSE-BINDING DOMAIN-CONTAINING"/>
    <property type="match status" value="1"/>
</dbReference>
<evidence type="ECO:0000313" key="10">
    <source>
        <dbReference type="Proteomes" id="UP000694541"/>
    </source>
</evidence>
<evidence type="ECO:0000256" key="2">
    <source>
        <dbReference type="ARBA" id="ARBA00022679"/>
    </source>
</evidence>
<sequence>MHVTRCGGVCISTLYGHDTFFHVRLNPGIGRSEDFLMAMLQVPMGHTLSPEEAKLLMNQTVQQVQDTLSIPDDVARHLLMHCRWNVDFLIQCYVENRETLLISSGLQVQDAQPPPSPGTHCPVCMNQLCPTEKPPTLCCLHYCCKVKVLGVFGSCNLVGNCCCLPTTAFICSIVSSEEIIAKYEKALLRGYVECCSNLTWCTNPQGCDQILLKDGLGYGAACSKCSWISCFNCNFPEVRLTQSKHLAKLISKHCPSCRAQIEKNEGCLHGC</sequence>
<dbReference type="InterPro" id="IPR048962">
    <property type="entry name" value="ARIH1-like_UBL"/>
</dbReference>
<reference evidence="9" key="2">
    <citation type="submission" date="2025-09" db="UniProtKB">
        <authorList>
            <consortium name="Ensembl"/>
        </authorList>
    </citation>
    <scope>IDENTIFICATION</scope>
</reference>
<protein>
    <recommendedName>
        <fullName evidence="8">RING-type domain-containing protein</fullName>
    </recommendedName>
</protein>
<dbReference type="Ensembl" id="ENSANIT00000013841.1">
    <property type="protein sequence ID" value="ENSANIP00000013369.1"/>
    <property type="gene ID" value="ENSANIG00000009074.1"/>
</dbReference>
<dbReference type="SMART" id="SM00647">
    <property type="entry name" value="IBR"/>
    <property type="match status" value="1"/>
</dbReference>
<keyword evidence="7" id="KW-0862">Zinc</keyword>
<evidence type="ECO:0000256" key="5">
    <source>
        <dbReference type="ARBA" id="ARBA00022771"/>
    </source>
</evidence>
<keyword evidence="6" id="KW-0833">Ubl conjugation pathway</keyword>
<keyword evidence="2" id="KW-0808">Transferase</keyword>
<dbReference type="Proteomes" id="UP000694541">
    <property type="component" value="Unplaced"/>
</dbReference>
<comment type="similarity">
    <text evidence="1">Belongs to the RBR family. Ariadne subfamily.</text>
</comment>
<dbReference type="Pfam" id="PF21235">
    <property type="entry name" value="UBA_ARI1"/>
    <property type="match status" value="1"/>
</dbReference>
<evidence type="ECO:0000256" key="1">
    <source>
        <dbReference type="ARBA" id="ARBA00005884"/>
    </source>
</evidence>
<accession>A0A8B9RW52</accession>
<dbReference type="Pfam" id="PF01485">
    <property type="entry name" value="IBR"/>
    <property type="match status" value="1"/>
</dbReference>
<keyword evidence="4" id="KW-0677">Repeat</keyword>
<dbReference type="PROSITE" id="PS51873">
    <property type="entry name" value="TRIAD"/>
    <property type="match status" value="1"/>
</dbReference>
<dbReference type="Gene3D" id="1.20.120.1750">
    <property type="match status" value="1"/>
</dbReference>
<dbReference type="InterPro" id="IPR002867">
    <property type="entry name" value="IBR_dom"/>
</dbReference>
<organism evidence="9 10">
    <name type="scientific">Accipiter nisus</name>
    <name type="common">Eurasian sparrowhawk</name>
    <dbReference type="NCBI Taxonomy" id="211598"/>
    <lineage>
        <taxon>Eukaryota</taxon>
        <taxon>Metazoa</taxon>
        <taxon>Chordata</taxon>
        <taxon>Craniata</taxon>
        <taxon>Vertebrata</taxon>
        <taxon>Euteleostomi</taxon>
        <taxon>Archelosauria</taxon>
        <taxon>Archosauria</taxon>
        <taxon>Dinosauria</taxon>
        <taxon>Saurischia</taxon>
        <taxon>Theropoda</taxon>
        <taxon>Coelurosauria</taxon>
        <taxon>Aves</taxon>
        <taxon>Neognathae</taxon>
        <taxon>Neoaves</taxon>
        <taxon>Telluraves</taxon>
        <taxon>Accipitrimorphae</taxon>
        <taxon>Accipitriformes</taxon>
        <taxon>Accipitridae</taxon>
        <taxon>Accipitrinae</taxon>
        <taxon>Accipiter</taxon>
    </lineage>
</organism>
<evidence type="ECO:0000256" key="6">
    <source>
        <dbReference type="ARBA" id="ARBA00022786"/>
    </source>
</evidence>
<evidence type="ECO:0000313" key="9">
    <source>
        <dbReference type="Ensembl" id="ENSANIP00000013369.1"/>
    </source>
</evidence>
<dbReference type="InterPro" id="IPR044066">
    <property type="entry name" value="TRIAD_supradom"/>
</dbReference>
<name>A0A8B9RW52_9AVES</name>
<keyword evidence="5" id="KW-0863">Zinc-finger</keyword>
<dbReference type="PANTHER" id="PTHR22771:SF4">
    <property type="entry name" value="CULLIN 7-RELATED"/>
    <property type="match status" value="1"/>
</dbReference>
<dbReference type="GO" id="GO:0016740">
    <property type="term" value="F:transferase activity"/>
    <property type="evidence" value="ECO:0007669"/>
    <property type="project" value="UniProtKB-KW"/>
</dbReference>